<gene>
    <name evidence="2" type="ORF">FEV53_19060</name>
</gene>
<proteinExistence type="predicted"/>
<feature type="domain" description="Transposase DDE" evidence="1">
    <location>
        <begin position="3"/>
        <end position="33"/>
    </location>
</feature>
<dbReference type="InterPro" id="IPR025668">
    <property type="entry name" value="Tnp_DDE_dom"/>
</dbReference>
<protein>
    <recommendedName>
        <fullName evidence="1">Transposase DDE domain-containing protein</fullName>
    </recommendedName>
</protein>
<name>A0A547PJU9_9RHOB</name>
<dbReference type="AlphaFoldDB" id="A0A547PJU9"/>
<comment type="caution">
    <text evidence="2">The sequence shown here is derived from an EMBL/GenBank/DDBJ whole genome shotgun (WGS) entry which is preliminary data.</text>
</comment>
<dbReference type="OrthoDB" id="8451553at2"/>
<accession>A0A547PJU9</accession>
<dbReference type="Pfam" id="PF13737">
    <property type="entry name" value="DDE_Tnp_1_5"/>
    <property type="match status" value="1"/>
</dbReference>
<evidence type="ECO:0000313" key="3">
    <source>
        <dbReference type="Proteomes" id="UP000318590"/>
    </source>
</evidence>
<dbReference type="Proteomes" id="UP000318590">
    <property type="component" value="Unassembled WGS sequence"/>
</dbReference>
<evidence type="ECO:0000259" key="1">
    <source>
        <dbReference type="Pfam" id="PF13737"/>
    </source>
</evidence>
<organism evidence="2 3">
    <name type="scientific">Palleronia caenipelagi</name>
    <dbReference type="NCBI Taxonomy" id="2489174"/>
    <lineage>
        <taxon>Bacteria</taxon>
        <taxon>Pseudomonadati</taxon>
        <taxon>Pseudomonadota</taxon>
        <taxon>Alphaproteobacteria</taxon>
        <taxon>Rhodobacterales</taxon>
        <taxon>Roseobacteraceae</taxon>
        <taxon>Palleronia</taxon>
    </lineage>
</organism>
<dbReference type="EMBL" id="VFSV01000077">
    <property type="protein sequence ID" value="TRD14381.1"/>
    <property type="molecule type" value="Genomic_DNA"/>
</dbReference>
<reference evidence="2 3" key="1">
    <citation type="submission" date="2019-06" db="EMBL/GenBank/DDBJ databases">
        <title>Paenimaribius caenipelagi gen. nov., sp. nov., isolated from a tidal flat.</title>
        <authorList>
            <person name="Yoon J.-H."/>
        </authorList>
    </citation>
    <scope>NUCLEOTIDE SEQUENCE [LARGE SCALE GENOMIC DNA]</scope>
    <source>
        <strain evidence="2 3">JBTF-M29</strain>
    </source>
</reference>
<sequence length="37" mass="4099">MPRQKTLAMQIPCRRADGPPNLLVDSTGVKFLGDGEW</sequence>
<evidence type="ECO:0000313" key="2">
    <source>
        <dbReference type="EMBL" id="TRD14381.1"/>
    </source>
</evidence>
<keyword evidence="3" id="KW-1185">Reference proteome</keyword>